<reference evidence="1 2" key="1">
    <citation type="submission" date="2020-08" db="EMBL/GenBank/DDBJ databases">
        <title>Genomic Encyclopedia of Type Strains, Phase III (KMG-III): the genomes of soil and plant-associated and newly described type strains.</title>
        <authorList>
            <person name="Whitman W."/>
        </authorList>
    </citation>
    <scope>NUCLEOTIDE SEQUENCE [LARGE SCALE GENOMIC DNA]</scope>
    <source>
        <strain evidence="1 2">CECT 7015</strain>
    </source>
</reference>
<gene>
    <name evidence="1" type="ORF">FHS21_005698</name>
</gene>
<proteinExistence type="predicted"/>
<dbReference type="Gene3D" id="6.10.250.730">
    <property type="match status" value="1"/>
</dbReference>
<sequence>MIGAEFPIITVLLADGTTTHRIVSIGQAVDFLVNYWPSERDDRYAIAQQACRDALKGNCSIAAARAAFIDAAREAGIFVDYGFSRRGL</sequence>
<evidence type="ECO:0000313" key="2">
    <source>
        <dbReference type="Proteomes" id="UP000554520"/>
    </source>
</evidence>
<dbReference type="RefSeq" id="WP_183665008.1">
    <property type="nucleotide sequence ID" value="NZ_JACHXN010000029.1"/>
</dbReference>
<accession>A0A839UDZ4</accession>
<dbReference type="InterPro" id="IPR010385">
    <property type="entry name" value="DUF982"/>
</dbReference>
<name>A0A839UDZ4_9HYPH</name>
<dbReference type="Pfam" id="PF06169">
    <property type="entry name" value="DUF982"/>
    <property type="match status" value="1"/>
</dbReference>
<dbReference type="AlphaFoldDB" id="A0A839UDZ4"/>
<organism evidence="1 2">
    <name type="scientific">Phyllobacterium trifolii</name>
    <dbReference type="NCBI Taxonomy" id="300193"/>
    <lineage>
        <taxon>Bacteria</taxon>
        <taxon>Pseudomonadati</taxon>
        <taxon>Pseudomonadota</taxon>
        <taxon>Alphaproteobacteria</taxon>
        <taxon>Hyphomicrobiales</taxon>
        <taxon>Phyllobacteriaceae</taxon>
        <taxon>Phyllobacterium</taxon>
    </lineage>
</organism>
<dbReference type="EMBL" id="JACHXN010000029">
    <property type="protein sequence ID" value="MBB3149246.1"/>
    <property type="molecule type" value="Genomic_DNA"/>
</dbReference>
<protein>
    <recommendedName>
        <fullName evidence="3">DUF982 domain-containing protein</fullName>
    </recommendedName>
</protein>
<comment type="caution">
    <text evidence="1">The sequence shown here is derived from an EMBL/GenBank/DDBJ whole genome shotgun (WGS) entry which is preliminary data.</text>
</comment>
<keyword evidence="2" id="KW-1185">Reference proteome</keyword>
<evidence type="ECO:0008006" key="3">
    <source>
        <dbReference type="Google" id="ProtNLM"/>
    </source>
</evidence>
<dbReference type="Proteomes" id="UP000554520">
    <property type="component" value="Unassembled WGS sequence"/>
</dbReference>
<evidence type="ECO:0000313" key="1">
    <source>
        <dbReference type="EMBL" id="MBB3149246.1"/>
    </source>
</evidence>